<dbReference type="InterPro" id="IPR030972">
    <property type="entry name" value="UrcA_uranyl"/>
</dbReference>
<proteinExistence type="predicted"/>
<protein>
    <recommendedName>
        <fullName evidence="4">UrcA family protein</fullName>
    </recommendedName>
</protein>
<sequence length="120" mass="13113">MIRLSILSAALLAVFAVPLNNARASITPFPNTLSSTVKLDGLDLTRDTDWNEAKQRVQKAAESVCSSLTQNSDAFSTAFTECQEDSEANARHDLAKLRRLARVKQEAQQTRIASVTTPHA</sequence>
<dbReference type="EMBL" id="BJUZ01000002">
    <property type="protein sequence ID" value="GEK93924.1"/>
    <property type="molecule type" value="Genomic_DNA"/>
</dbReference>
<organism evidence="2 3">
    <name type="scientific">Gluconobacter wancherniae NBRC 103581</name>
    <dbReference type="NCBI Taxonomy" id="656744"/>
    <lineage>
        <taxon>Bacteria</taxon>
        <taxon>Pseudomonadati</taxon>
        <taxon>Pseudomonadota</taxon>
        <taxon>Alphaproteobacteria</taxon>
        <taxon>Acetobacterales</taxon>
        <taxon>Acetobacteraceae</taxon>
        <taxon>Gluconobacter</taxon>
    </lineage>
</organism>
<evidence type="ECO:0008006" key="4">
    <source>
        <dbReference type="Google" id="ProtNLM"/>
    </source>
</evidence>
<feature type="chain" id="PRO_5022192018" description="UrcA family protein" evidence="1">
    <location>
        <begin position="25"/>
        <end position="120"/>
    </location>
</feature>
<feature type="signal peptide" evidence="1">
    <location>
        <begin position="1"/>
        <end position="24"/>
    </location>
</feature>
<name>A0A511B0F5_9PROT</name>
<evidence type="ECO:0000313" key="2">
    <source>
        <dbReference type="EMBL" id="GEK93924.1"/>
    </source>
</evidence>
<keyword evidence="1" id="KW-0732">Signal</keyword>
<evidence type="ECO:0000313" key="3">
    <source>
        <dbReference type="Proteomes" id="UP000321230"/>
    </source>
</evidence>
<dbReference type="NCBIfam" id="TIGR04433">
    <property type="entry name" value="UrcA_uranyl"/>
    <property type="match status" value="1"/>
</dbReference>
<accession>A0A511B0F5</accession>
<dbReference type="RefSeq" id="WP_146796322.1">
    <property type="nucleotide sequence ID" value="NZ_BARC01000008.1"/>
</dbReference>
<dbReference type="Proteomes" id="UP000321230">
    <property type="component" value="Unassembled WGS sequence"/>
</dbReference>
<gene>
    <name evidence="2" type="ORF">GWA01_16940</name>
</gene>
<comment type="caution">
    <text evidence="2">The sequence shown here is derived from an EMBL/GenBank/DDBJ whole genome shotgun (WGS) entry which is preliminary data.</text>
</comment>
<evidence type="ECO:0000256" key="1">
    <source>
        <dbReference type="SAM" id="SignalP"/>
    </source>
</evidence>
<keyword evidence="3" id="KW-1185">Reference proteome</keyword>
<reference evidence="2 3" key="1">
    <citation type="submission" date="2019-07" db="EMBL/GenBank/DDBJ databases">
        <title>Whole genome shotgun sequence of Gluconobacter wancherniae NBRC 103581.</title>
        <authorList>
            <person name="Hosoyama A."/>
            <person name="Uohara A."/>
            <person name="Ohji S."/>
            <person name="Ichikawa N."/>
        </authorList>
    </citation>
    <scope>NUCLEOTIDE SEQUENCE [LARGE SCALE GENOMIC DNA]</scope>
    <source>
        <strain evidence="2 3">NBRC 103581</strain>
    </source>
</reference>
<dbReference type="AlphaFoldDB" id="A0A511B0F5"/>